<gene>
    <name evidence="5" type="ORF">ACFQ1M_06120</name>
</gene>
<dbReference type="PANTHER" id="PTHR33711">
    <property type="entry name" value="DIOXYGENASE, PUTATIVE (AFU_ORTHOLOGUE AFUA_2G02910)-RELATED"/>
    <property type="match status" value="1"/>
</dbReference>
<sequence>MAICLCCSCQSQTKDFEQKINVGGPCEGCKALFEYGDQTLKSIDTLPDFAVNDSKLKIVGRVYQKDGRTPAKDVIIYIYQTDNKGIYPKKGDEQGWAKRHGYIRGWVKTGADGKYTFYTFRPASYPNTRIPQHIHATIKEPDKNAYYIADYRFDDDPYLSTENNNIANPRGGSGIMTPRTENGIQIVERDIILGKNIPNYE</sequence>
<evidence type="ECO:0000313" key="5">
    <source>
        <dbReference type="EMBL" id="MFD0861775.1"/>
    </source>
</evidence>
<dbReference type="RefSeq" id="WP_386405426.1">
    <property type="nucleotide sequence ID" value="NZ_JBHTJH010000004.1"/>
</dbReference>
<reference evidence="6" key="1">
    <citation type="journal article" date="2019" name="Int. J. Syst. Evol. Microbiol.">
        <title>The Global Catalogue of Microorganisms (GCM) 10K type strain sequencing project: providing services to taxonomists for standard genome sequencing and annotation.</title>
        <authorList>
            <consortium name="The Broad Institute Genomics Platform"/>
            <consortium name="The Broad Institute Genome Sequencing Center for Infectious Disease"/>
            <person name="Wu L."/>
            <person name="Ma J."/>
        </authorList>
    </citation>
    <scope>NUCLEOTIDE SEQUENCE [LARGE SCALE GENOMIC DNA]</scope>
    <source>
        <strain evidence="6">CCUG 62952</strain>
    </source>
</reference>
<name>A0ABW3CW77_9FLAO</name>
<dbReference type="Gene3D" id="2.60.130.10">
    <property type="entry name" value="Aromatic compound dioxygenase"/>
    <property type="match status" value="1"/>
</dbReference>
<dbReference type="GO" id="GO:0051213">
    <property type="term" value="F:dioxygenase activity"/>
    <property type="evidence" value="ECO:0007669"/>
    <property type="project" value="UniProtKB-KW"/>
</dbReference>
<evidence type="ECO:0000256" key="1">
    <source>
        <dbReference type="ARBA" id="ARBA00007825"/>
    </source>
</evidence>
<comment type="caution">
    <text evidence="5">The sequence shown here is derived from an EMBL/GenBank/DDBJ whole genome shotgun (WGS) entry which is preliminary data.</text>
</comment>
<evidence type="ECO:0000313" key="6">
    <source>
        <dbReference type="Proteomes" id="UP001596978"/>
    </source>
</evidence>
<dbReference type="InterPro" id="IPR000627">
    <property type="entry name" value="Intradiol_dOase_C"/>
</dbReference>
<dbReference type="InterPro" id="IPR015889">
    <property type="entry name" value="Intradiol_dOase_core"/>
</dbReference>
<feature type="domain" description="Intradiol ring-cleavage dioxygenases" evidence="4">
    <location>
        <begin position="55"/>
        <end position="160"/>
    </location>
</feature>
<dbReference type="EMBL" id="JBHTJH010000004">
    <property type="protein sequence ID" value="MFD0861775.1"/>
    <property type="molecule type" value="Genomic_DNA"/>
</dbReference>
<accession>A0ABW3CW77</accession>
<keyword evidence="2 5" id="KW-0223">Dioxygenase</keyword>
<dbReference type="Pfam" id="PF00775">
    <property type="entry name" value="Dioxygenase_C"/>
    <property type="match status" value="1"/>
</dbReference>
<dbReference type="PANTHER" id="PTHR33711:SF7">
    <property type="entry name" value="INTRADIOL RING-CLEAVAGE DIOXYGENASES DOMAIN-CONTAINING PROTEIN-RELATED"/>
    <property type="match status" value="1"/>
</dbReference>
<keyword evidence="6" id="KW-1185">Reference proteome</keyword>
<protein>
    <submittedName>
        <fullName evidence="5">Intradiol ring-cleavage dioxygenase</fullName>
    </submittedName>
</protein>
<evidence type="ECO:0000256" key="3">
    <source>
        <dbReference type="ARBA" id="ARBA00023002"/>
    </source>
</evidence>
<comment type="similarity">
    <text evidence="1">Belongs to the intradiol ring-cleavage dioxygenase family.</text>
</comment>
<organism evidence="5 6">
    <name type="scientific">Sungkyunkwania multivorans</name>
    <dbReference type="NCBI Taxonomy" id="1173618"/>
    <lineage>
        <taxon>Bacteria</taxon>
        <taxon>Pseudomonadati</taxon>
        <taxon>Bacteroidota</taxon>
        <taxon>Flavobacteriia</taxon>
        <taxon>Flavobacteriales</taxon>
        <taxon>Flavobacteriaceae</taxon>
        <taxon>Sungkyunkwania</taxon>
    </lineage>
</organism>
<evidence type="ECO:0000256" key="2">
    <source>
        <dbReference type="ARBA" id="ARBA00022964"/>
    </source>
</evidence>
<keyword evidence="3" id="KW-0560">Oxidoreductase</keyword>
<dbReference type="InterPro" id="IPR050770">
    <property type="entry name" value="Intradiol_RC_Dioxygenase"/>
</dbReference>
<proteinExistence type="inferred from homology"/>
<evidence type="ECO:0000259" key="4">
    <source>
        <dbReference type="Pfam" id="PF00775"/>
    </source>
</evidence>
<dbReference type="Proteomes" id="UP001596978">
    <property type="component" value="Unassembled WGS sequence"/>
</dbReference>
<dbReference type="SUPFAM" id="SSF49482">
    <property type="entry name" value="Aromatic compound dioxygenase"/>
    <property type="match status" value="1"/>
</dbReference>